<sequence length="376" mass="42384">DRRDVEGIWVKAIHDYKGIMGFELTHKYDSVQDMIDAATSELNRFHTWRHNQGKVDRIRTLFAENLDYIEKGSRQLLKAAEVSFPPASAIGTALTYLLRESKRTMGTQACRKQSADYNVIEAFFEDMQSFLERTIIIQSRVTPNQGWERCLMDVFTAFLVMIEIHELSAARSKLITKLERPQDATSLAILGNTEDLSKMNRDLKGNQKLHKQRLGVQTGILKKIMASNIAISDGMHTLLKAMDDARNRVEIEGSLNRAGNDIGRGGIKKQTSISASLIRNALPNVDDGASEYQNAKEGLVNDPCCRWVFSHPAWGPWVQAKQTPRAPLAIMDPAGIGKTRLAVVIYDELVTSHGKDDRTAVTHFYFRQHRPDLSVF</sequence>
<accession>A0AAN6WI29</accession>
<dbReference type="InterPro" id="IPR031350">
    <property type="entry name" value="Goodbye_dom"/>
</dbReference>
<evidence type="ECO:0000259" key="1">
    <source>
        <dbReference type="Pfam" id="PF17109"/>
    </source>
</evidence>
<keyword evidence="3" id="KW-1185">Reference proteome</keyword>
<dbReference type="EMBL" id="MU864689">
    <property type="protein sequence ID" value="KAK4182295.1"/>
    <property type="molecule type" value="Genomic_DNA"/>
</dbReference>
<gene>
    <name evidence="2" type="ORF">QBC35DRAFT_347446</name>
</gene>
<dbReference type="AlphaFoldDB" id="A0AAN6WI29"/>
<name>A0AAN6WI29_9PEZI</name>
<evidence type="ECO:0000313" key="2">
    <source>
        <dbReference type="EMBL" id="KAK4182295.1"/>
    </source>
</evidence>
<proteinExistence type="predicted"/>
<feature type="non-terminal residue" evidence="2">
    <location>
        <position position="376"/>
    </location>
</feature>
<feature type="domain" description="Fungal STAND N-terminal Goodbye" evidence="1">
    <location>
        <begin position="9"/>
        <end position="133"/>
    </location>
</feature>
<reference evidence="2" key="1">
    <citation type="journal article" date="2023" name="Mol. Phylogenet. Evol.">
        <title>Genome-scale phylogeny and comparative genomics of the fungal order Sordariales.</title>
        <authorList>
            <person name="Hensen N."/>
            <person name="Bonometti L."/>
            <person name="Westerberg I."/>
            <person name="Brannstrom I.O."/>
            <person name="Guillou S."/>
            <person name="Cros-Aarteil S."/>
            <person name="Calhoun S."/>
            <person name="Haridas S."/>
            <person name="Kuo A."/>
            <person name="Mondo S."/>
            <person name="Pangilinan J."/>
            <person name="Riley R."/>
            <person name="LaButti K."/>
            <person name="Andreopoulos B."/>
            <person name="Lipzen A."/>
            <person name="Chen C."/>
            <person name="Yan M."/>
            <person name="Daum C."/>
            <person name="Ng V."/>
            <person name="Clum A."/>
            <person name="Steindorff A."/>
            <person name="Ohm R.A."/>
            <person name="Martin F."/>
            <person name="Silar P."/>
            <person name="Natvig D.O."/>
            <person name="Lalanne C."/>
            <person name="Gautier V."/>
            <person name="Ament-Velasquez S.L."/>
            <person name="Kruys A."/>
            <person name="Hutchinson M.I."/>
            <person name="Powell A.J."/>
            <person name="Barry K."/>
            <person name="Miller A.N."/>
            <person name="Grigoriev I.V."/>
            <person name="Debuchy R."/>
            <person name="Gladieux P."/>
            <person name="Hiltunen Thoren M."/>
            <person name="Johannesson H."/>
        </authorList>
    </citation>
    <scope>NUCLEOTIDE SEQUENCE</scope>
    <source>
        <strain evidence="2">PSN309</strain>
    </source>
</reference>
<comment type="caution">
    <text evidence="2">The sequence shown here is derived from an EMBL/GenBank/DDBJ whole genome shotgun (WGS) entry which is preliminary data.</text>
</comment>
<dbReference type="Proteomes" id="UP001302126">
    <property type="component" value="Unassembled WGS sequence"/>
</dbReference>
<organism evidence="2 3">
    <name type="scientific">Podospora australis</name>
    <dbReference type="NCBI Taxonomy" id="1536484"/>
    <lineage>
        <taxon>Eukaryota</taxon>
        <taxon>Fungi</taxon>
        <taxon>Dikarya</taxon>
        <taxon>Ascomycota</taxon>
        <taxon>Pezizomycotina</taxon>
        <taxon>Sordariomycetes</taxon>
        <taxon>Sordariomycetidae</taxon>
        <taxon>Sordariales</taxon>
        <taxon>Podosporaceae</taxon>
        <taxon>Podospora</taxon>
    </lineage>
</organism>
<dbReference type="Pfam" id="PF17109">
    <property type="entry name" value="Goodbye"/>
    <property type="match status" value="1"/>
</dbReference>
<evidence type="ECO:0000313" key="3">
    <source>
        <dbReference type="Proteomes" id="UP001302126"/>
    </source>
</evidence>
<protein>
    <recommendedName>
        <fullName evidence="1">Fungal STAND N-terminal Goodbye domain-containing protein</fullName>
    </recommendedName>
</protein>
<feature type="non-terminal residue" evidence="2">
    <location>
        <position position="1"/>
    </location>
</feature>
<reference evidence="2" key="2">
    <citation type="submission" date="2023-05" db="EMBL/GenBank/DDBJ databases">
        <authorList>
            <consortium name="Lawrence Berkeley National Laboratory"/>
            <person name="Steindorff A."/>
            <person name="Hensen N."/>
            <person name="Bonometti L."/>
            <person name="Westerberg I."/>
            <person name="Brannstrom I.O."/>
            <person name="Guillou S."/>
            <person name="Cros-Aarteil S."/>
            <person name="Calhoun S."/>
            <person name="Haridas S."/>
            <person name="Kuo A."/>
            <person name="Mondo S."/>
            <person name="Pangilinan J."/>
            <person name="Riley R."/>
            <person name="Labutti K."/>
            <person name="Andreopoulos B."/>
            <person name="Lipzen A."/>
            <person name="Chen C."/>
            <person name="Yanf M."/>
            <person name="Daum C."/>
            <person name="Ng V."/>
            <person name="Clum A."/>
            <person name="Ohm R."/>
            <person name="Martin F."/>
            <person name="Silar P."/>
            <person name="Natvig D."/>
            <person name="Lalanne C."/>
            <person name="Gautier V."/>
            <person name="Ament-Velasquez S.L."/>
            <person name="Kruys A."/>
            <person name="Hutchinson M.I."/>
            <person name="Powell A.J."/>
            <person name="Barry K."/>
            <person name="Miller A.N."/>
            <person name="Grigoriev I.V."/>
            <person name="Debuchy R."/>
            <person name="Gladieux P."/>
            <person name="Thoren M.H."/>
            <person name="Johannesson H."/>
        </authorList>
    </citation>
    <scope>NUCLEOTIDE SEQUENCE</scope>
    <source>
        <strain evidence="2">PSN309</strain>
    </source>
</reference>